<dbReference type="InterPro" id="IPR047817">
    <property type="entry name" value="ABC2_TM_bact-type"/>
</dbReference>
<dbReference type="EMBL" id="CP058214">
    <property type="protein sequence ID" value="QPC43735.1"/>
    <property type="molecule type" value="Genomic_DNA"/>
</dbReference>
<evidence type="ECO:0000256" key="6">
    <source>
        <dbReference type="ARBA" id="ARBA00022989"/>
    </source>
</evidence>
<reference evidence="10 11" key="1">
    <citation type="submission" date="2020-06" db="EMBL/GenBank/DDBJ databases">
        <title>Genome sequence of 2 isolates from Red Sea Mangroves.</title>
        <authorList>
            <person name="Sefrji F."/>
            <person name="Michoud G."/>
            <person name="Merlino G."/>
            <person name="Daffonchio D."/>
        </authorList>
    </citation>
    <scope>NUCLEOTIDE SEQUENCE [LARGE SCALE GENOMIC DNA]</scope>
    <source>
        <strain evidence="10 11">R1DC25</strain>
    </source>
</reference>
<dbReference type="PANTHER" id="PTHR30294:SF29">
    <property type="entry name" value="MULTIDRUG ABC TRANSPORTER PERMEASE YBHS-RELATED"/>
    <property type="match status" value="1"/>
</dbReference>
<evidence type="ECO:0000256" key="5">
    <source>
        <dbReference type="ARBA" id="ARBA00022692"/>
    </source>
</evidence>
<proteinExistence type="inferred from homology"/>
<feature type="transmembrane region" description="Helical" evidence="8">
    <location>
        <begin position="264"/>
        <end position="286"/>
    </location>
</feature>
<name>A0A7S8C5G0_9HYPH</name>
<protein>
    <submittedName>
        <fullName evidence="10">ABC transporter permease</fullName>
    </submittedName>
</protein>
<feature type="transmembrane region" description="Helical" evidence="8">
    <location>
        <begin position="27"/>
        <end position="47"/>
    </location>
</feature>
<dbReference type="RefSeq" id="WP_213161098.1">
    <property type="nucleotide sequence ID" value="NZ_CP058214.1"/>
</dbReference>
<dbReference type="KEGG" id="kmn:HW532_14185"/>
<accession>A0A7S8C5G0</accession>
<feature type="transmembrane region" description="Helical" evidence="8">
    <location>
        <begin position="355"/>
        <end position="374"/>
    </location>
</feature>
<gene>
    <name evidence="10" type="ORF">HW532_14185</name>
</gene>
<evidence type="ECO:0000256" key="4">
    <source>
        <dbReference type="ARBA" id="ARBA00022475"/>
    </source>
</evidence>
<evidence type="ECO:0000313" key="11">
    <source>
        <dbReference type="Proteomes" id="UP000593594"/>
    </source>
</evidence>
<keyword evidence="11" id="KW-1185">Reference proteome</keyword>
<feature type="transmembrane region" description="Helical" evidence="8">
    <location>
        <begin position="237"/>
        <end position="258"/>
    </location>
</feature>
<feature type="transmembrane region" description="Helical" evidence="8">
    <location>
        <begin position="298"/>
        <end position="316"/>
    </location>
</feature>
<dbReference type="InterPro" id="IPR013525">
    <property type="entry name" value="ABC2_TM"/>
</dbReference>
<comment type="similarity">
    <text evidence="2">Belongs to the ABC-2 integral membrane protein family.</text>
</comment>
<evidence type="ECO:0000256" key="1">
    <source>
        <dbReference type="ARBA" id="ARBA00004651"/>
    </source>
</evidence>
<evidence type="ECO:0000256" key="7">
    <source>
        <dbReference type="ARBA" id="ARBA00023136"/>
    </source>
</evidence>
<dbReference type="Proteomes" id="UP000593594">
    <property type="component" value="Chromosome"/>
</dbReference>
<dbReference type="AlphaFoldDB" id="A0A7S8C5G0"/>
<keyword evidence="5 8" id="KW-0812">Transmembrane</keyword>
<evidence type="ECO:0000256" key="8">
    <source>
        <dbReference type="SAM" id="Phobius"/>
    </source>
</evidence>
<organism evidence="10 11">
    <name type="scientific">Kaustia mangrovi</name>
    <dbReference type="NCBI Taxonomy" id="2593653"/>
    <lineage>
        <taxon>Bacteria</taxon>
        <taxon>Pseudomonadati</taxon>
        <taxon>Pseudomonadota</taxon>
        <taxon>Alphaproteobacteria</taxon>
        <taxon>Hyphomicrobiales</taxon>
        <taxon>Parvibaculaceae</taxon>
        <taxon>Kaustia</taxon>
    </lineage>
</organism>
<dbReference type="Pfam" id="PF12698">
    <property type="entry name" value="ABC2_membrane_3"/>
    <property type="match status" value="1"/>
</dbReference>
<dbReference type="PANTHER" id="PTHR30294">
    <property type="entry name" value="MEMBRANE COMPONENT OF ABC TRANSPORTER YHHJ-RELATED"/>
    <property type="match status" value="1"/>
</dbReference>
<dbReference type="GO" id="GO:0005886">
    <property type="term" value="C:plasma membrane"/>
    <property type="evidence" value="ECO:0007669"/>
    <property type="project" value="UniProtKB-SubCell"/>
</dbReference>
<evidence type="ECO:0000259" key="9">
    <source>
        <dbReference type="PROSITE" id="PS51012"/>
    </source>
</evidence>
<dbReference type="Gene3D" id="3.40.1710.10">
    <property type="entry name" value="abc type-2 transporter like domain"/>
    <property type="match status" value="1"/>
</dbReference>
<dbReference type="InterPro" id="IPR051449">
    <property type="entry name" value="ABC-2_transporter_component"/>
</dbReference>
<dbReference type="GO" id="GO:0140359">
    <property type="term" value="F:ABC-type transporter activity"/>
    <property type="evidence" value="ECO:0007669"/>
    <property type="project" value="InterPro"/>
</dbReference>
<keyword evidence="4" id="KW-1003">Cell membrane</keyword>
<keyword evidence="3" id="KW-0813">Transport</keyword>
<sequence>MTRIGPFWRRTAAILIKELIQLKRDRLTFAMMIGIPIMQLILFGFAINTDPKHLPTALVIADEGPFARSISAAMTNSDYFDIRDTVASEAEARRLIARGEVSFIVSLPPDFRRDTIRGLRPEILLQADATDPAAASNAVGAFGQIVQNALRDDLKGPSSALAYQPPPVDVVLHRLYNPEGITRYNIVPGLLGVILTMTLTLMTAISLTREVERGTMENLLAMPVGPLQVMVGKITPYIGIGFIQVAIILGAAKFVFGVPMLGSLTALFVGLVVFIATNLTLGYTFSTIAKSQMQAMQMTFFFFLPSILLSGFMFPFRGMPEWAQWIGTALPLTHFLRIVRGVLLKGNTLPDIAASLWPIVAILAIVATVALLRYRRTLD</sequence>
<dbReference type="PROSITE" id="PS51012">
    <property type="entry name" value="ABC_TM2"/>
    <property type="match status" value="1"/>
</dbReference>
<evidence type="ECO:0000313" key="10">
    <source>
        <dbReference type="EMBL" id="QPC43735.1"/>
    </source>
</evidence>
<keyword evidence="7 8" id="KW-0472">Membrane</keyword>
<keyword evidence="6 8" id="KW-1133">Transmembrane helix</keyword>
<comment type="subcellular location">
    <subcellularLocation>
        <location evidence="1">Cell membrane</location>
        <topology evidence="1">Multi-pass membrane protein</topology>
    </subcellularLocation>
</comment>
<feature type="domain" description="ABC transmembrane type-2" evidence="9">
    <location>
        <begin position="148"/>
        <end position="377"/>
    </location>
</feature>
<evidence type="ECO:0000256" key="2">
    <source>
        <dbReference type="ARBA" id="ARBA00007783"/>
    </source>
</evidence>
<feature type="transmembrane region" description="Helical" evidence="8">
    <location>
        <begin position="186"/>
        <end position="207"/>
    </location>
</feature>
<evidence type="ECO:0000256" key="3">
    <source>
        <dbReference type="ARBA" id="ARBA00022448"/>
    </source>
</evidence>